<organism evidence="2">
    <name type="scientific">uncultured Sphingomonas sp</name>
    <dbReference type="NCBI Taxonomy" id="158754"/>
    <lineage>
        <taxon>Bacteria</taxon>
        <taxon>Pseudomonadati</taxon>
        <taxon>Pseudomonadota</taxon>
        <taxon>Alphaproteobacteria</taxon>
        <taxon>Sphingomonadales</taxon>
        <taxon>Sphingomonadaceae</taxon>
        <taxon>Sphingomonas</taxon>
        <taxon>environmental samples</taxon>
    </lineage>
</organism>
<dbReference type="AlphaFoldDB" id="A0A6J4TLL2"/>
<sequence>AHPVLRLRRRRPVGAGSDAGPAAPCADRLRRRQCRLPVRHPHGGGDRGTGAGAARAAGGAVPSSVGGDRLQHGLHHRACGGAGGAGNPGGRHRPGDQAGRRAVEDPSHWCAWHASHRPSALCGRPHRALCRRLHGGPPWFGGAGRAGRSQACRRTDRARRDRRGSAADARSPARGEDGRAGACLHPLSAAGGGTCRRPSQRPSGRRRCRDRPPHRPSHQGPAVVAGAAAWHGRVHRRAATAVACRSARGSWSRRVPQPV</sequence>
<feature type="non-terminal residue" evidence="2">
    <location>
        <position position="1"/>
    </location>
</feature>
<evidence type="ECO:0000313" key="2">
    <source>
        <dbReference type="EMBL" id="CAA9526622.1"/>
    </source>
</evidence>
<feature type="compositionally biased region" description="Basic residues" evidence="1">
    <location>
        <begin position="29"/>
        <end position="42"/>
    </location>
</feature>
<feature type="compositionally biased region" description="Basic residues" evidence="1">
    <location>
        <begin position="1"/>
        <end position="12"/>
    </location>
</feature>
<feature type="non-terminal residue" evidence="2">
    <location>
        <position position="259"/>
    </location>
</feature>
<feature type="compositionally biased region" description="Gly residues" evidence="1">
    <location>
        <begin position="80"/>
        <end position="89"/>
    </location>
</feature>
<feature type="compositionally biased region" description="Basic and acidic residues" evidence="1">
    <location>
        <begin position="153"/>
        <end position="179"/>
    </location>
</feature>
<feature type="compositionally biased region" description="Basic residues" evidence="1">
    <location>
        <begin position="203"/>
        <end position="217"/>
    </location>
</feature>
<feature type="region of interest" description="Disordered" evidence="1">
    <location>
        <begin position="1"/>
        <end position="102"/>
    </location>
</feature>
<reference evidence="2" key="1">
    <citation type="submission" date="2020-02" db="EMBL/GenBank/DDBJ databases">
        <authorList>
            <person name="Meier V. D."/>
        </authorList>
    </citation>
    <scope>NUCLEOTIDE SEQUENCE</scope>
    <source>
        <strain evidence="2">AVDCRST_MAG31</strain>
    </source>
</reference>
<accession>A0A6J4TLL2</accession>
<keyword evidence="2" id="KW-0413">Isomerase</keyword>
<feature type="compositionally biased region" description="Basic and acidic residues" evidence="1">
    <location>
        <begin position="93"/>
        <end position="102"/>
    </location>
</feature>
<dbReference type="EMBL" id="CADCWA010000159">
    <property type="protein sequence ID" value="CAA9526622.1"/>
    <property type="molecule type" value="Genomic_DNA"/>
</dbReference>
<dbReference type="GO" id="GO:0008881">
    <property type="term" value="F:glutamate racemase activity"/>
    <property type="evidence" value="ECO:0007669"/>
    <property type="project" value="UniProtKB-EC"/>
</dbReference>
<proteinExistence type="predicted"/>
<evidence type="ECO:0000256" key="1">
    <source>
        <dbReference type="SAM" id="MobiDB-lite"/>
    </source>
</evidence>
<gene>
    <name evidence="2" type="ORF">AVDCRST_MAG31-1991</name>
</gene>
<name>A0A6J4TLL2_9SPHN</name>
<feature type="compositionally biased region" description="Low complexity" evidence="1">
    <location>
        <begin position="52"/>
        <end position="68"/>
    </location>
</feature>
<feature type="region of interest" description="Disordered" evidence="1">
    <location>
        <begin position="136"/>
        <end position="222"/>
    </location>
</feature>
<protein>
    <submittedName>
        <fullName evidence="2">Glutamate racemase</fullName>
        <ecNumber evidence="2">5.1.1.3</ecNumber>
    </submittedName>
</protein>
<dbReference type="EC" id="5.1.1.3" evidence="2"/>